<feature type="site" description="Important for catalysis" evidence="7">
    <location>
        <position position="142"/>
    </location>
</feature>
<keyword evidence="3 6" id="KW-0520">NAD</keyword>
<dbReference type="Proteomes" id="UP000319852">
    <property type="component" value="Chromosome"/>
</dbReference>
<reference evidence="10 11" key="1">
    <citation type="submission" date="2019-02" db="EMBL/GenBank/DDBJ databases">
        <title>Deep-cultivation of Planctomycetes and their phenomic and genomic characterization uncovers novel biology.</title>
        <authorList>
            <person name="Wiegand S."/>
            <person name="Jogler M."/>
            <person name="Boedeker C."/>
            <person name="Pinto D."/>
            <person name="Vollmers J."/>
            <person name="Rivas-Marin E."/>
            <person name="Kohn T."/>
            <person name="Peeters S.H."/>
            <person name="Heuer A."/>
            <person name="Rast P."/>
            <person name="Oberbeckmann S."/>
            <person name="Bunk B."/>
            <person name="Jeske O."/>
            <person name="Meyerdierks A."/>
            <person name="Storesund J.E."/>
            <person name="Kallscheuer N."/>
            <person name="Luecker S."/>
            <person name="Lage O.M."/>
            <person name="Pohl T."/>
            <person name="Merkel B.J."/>
            <person name="Hornburger P."/>
            <person name="Mueller R.-W."/>
            <person name="Bruemmer F."/>
            <person name="Labrenz M."/>
            <person name="Spormann A.M."/>
            <person name="Op den Camp H."/>
            <person name="Overmann J."/>
            <person name="Amann R."/>
            <person name="Jetten M.S.M."/>
            <person name="Mascher T."/>
            <person name="Medema M.H."/>
            <person name="Devos D.P."/>
            <person name="Kaster A.-K."/>
            <person name="Ovreas L."/>
            <person name="Rohde M."/>
            <person name="Galperin M.Y."/>
            <person name="Jogler C."/>
        </authorList>
    </citation>
    <scope>NUCLEOTIDE SEQUENCE [LARGE SCALE GENOMIC DNA]</scope>
    <source>
        <strain evidence="10 11">HG15A2</strain>
    </source>
</reference>
<organism evidence="10 11">
    <name type="scientific">Adhaeretor mobilis</name>
    <dbReference type="NCBI Taxonomy" id="1930276"/>
    <lineage>
        <taxon>Bacteria</taxon>
        <taxon>Pseudomonadati</taxon>
        <taxon>Planctomycetota</taxon>
        <taxon>Planctomycetia</taxon>
        <taxon>Pirellulales</taxon>
        <taxon>Lacipirellulaceae</taxon>
        <taxon>Adhaeretor</taxon>
    </lineage>
</organism>
<feature type="binding site" evidence="6">
    <location>
        <position position="185"/>
    </location>
    <ligand>
        <name>NAD(+)</name>
        <dbReference type="ChEBI" id="CHEBI:57540"/>
    </ligand>
</feature>
<evidence type="ECO:0000256" key="7">
    <source>
        <dbReference type="PIRSR" id="PIRSR000185-3"/>
    </source>
</evidence>
<dbReference type="Pfam" id="PF02812">
    <property type="entry name" value="ELFV_dehydrog_N"/>
    <property type="match status" value="1"/>
</dbReference>
<name>A0A517MYX4_9BACT</name>
<dbReference type="CDD" id="cd01076">
    <property type="entry name" value="NAD_bind_1_Glu_DH"/>
    <property type="match status" value="1"/>
</dbReference>
<feature type="active site" description="Proton donor" evidence="5">
    <location>
        <position position="102"/>
    </location>
</feature>
<evidence type="ECO:0000256" key="4">
    <source>
        <dbReference type="PIRNR" id="PIRNR000185"/>
    </source>
</evidence>
<evidence type="ECO:0000259" key="9">
    <source>
        <dbReference type="SMART" id="SM00839"/>
    </source>
</evidence>
<dbReference type="InterPro" id="IPR014362">
    <property type="entry name" value="Glu_DH"/>
</dbReference>
<dbReference type="PANTHER" id="PTHR11606:SF24">
    <property type="entry name" value="NAD-SPECIFIC GLUTAMATE DEHYDROGENASE"/>
    <property type="match status" value="1"/>
</dbReference>
<keyword evidence="2 4" id="KW-0560">Oxidoreductase</keyword>
<dbReference type="AlphaFoldDB" id="A0A517MYX4"/>
<evidence type="ECO:0000256" key="8">
    <source>
        <dbReference type="RuleBase" id="RU004417"/>
    </source>
</evidence>
<sequence length="411" mass="44954">MQAFEAVQQYFNKAADQLDMADSMRTVLLTPNREVRVQVTVERDNGMVDTFIGFRVQHNSARGPMKGGLRFHHEVDLDEVRALASLMTWKTAVVDIPYGGAKGGIAIRPREFSRVELERVTRKFIDAIHDVIGPDSDIPAPDMGSNAEVMAWIMNQYGKYHGFNPGVVTGKPVELYGLRGREEATGRGVGILTLKLLKRIGKNPIGCTIAVQGFGNVGLHAAKFLREADAKVVAISDVSGAYYDEAGLDIMHAIRYSNLHERSLKGYEGAELITNEELLELDVDVLIPAALGGVISEENAAQVKAPIIIEAANSPVTPAADAILDEKGVHVLPDILANAGGVTASYFEWVQNRQYYNWTLDRVRGELDRVLSQAFESTWELASQHKVSLRTAAFMLGIQRVAKAVTLGGVT</sequence>
<accession>A0A517MYX4</accession>
<feature type="binding site" evidence="6">
    <location>
        <position position="90"/>
    </location>
    <ligand>
        <name>substrate</name>
    </ligand>
</feature>
<dbReference type="InterPro" id="IPR036291">
    <property type="entry name" value="NAD(P)-bd_dom_sf"/>
</dbReference>
<evidence type="ECO:0000256" key="2">
    <source>
        <dbReference type="ARBA" id="ARBA00023002"/>
    </source>
</evidence>
<dbReference type="InterPro" id="IPR033922">
    <property type="entry name" value="NAD_bind_Glu_DH"/>
</dbReference>
<dbReference type="EMBL" id="CP036263">
    <property type="protein sequence ID" value="QDT00089.1"/>
    <property type="molecule type" value="Genomic_DNA"/>
</dbReference>
<evidence type="ECO:0000256" key="3">
    <source>
        <dbReference type="ARBA" id="ARBA00023027"/>
    </source>
</evidence>
<dbReference type="GO" id="GO:0000166">
    <property type="term" value="F:nucleotide binding"/>
    <property type="evidence" value="ECO:0007669"/>
    <property type="project" value="UniProtKB-KW"/>
</dbReference>
<dbReference type="Gene3D" id="3.40.50.10860">
    <property type="entry name" value="Leucine Dehydrogenase, chain A, domain 1"/>
    <property type="match status" value="1"/>
</dbReference>
<evidence type="ECO:0000256" key="6">
    <source>
        <dbReference type="PIRSR" id="PIRSR000185-2"/>
    </source>
</evidence>
<dbReference type="PRINTS" id="PR00082">
    <property type="entry name" value="GLFDHDRGNASE"/>
</dbReference>
<proteinExistence type="inferred from homology"/>
<dbReference type="SUPFAM" id="SSF53223">
    <property type="entry name" value="Aminoacid dehydrogenase-like, N-terminal domain"/>
    <property type="match status" value="1"/>
</dbReference>
<dbReference type="PIRSF" id="PIRSF000185">
    <property type="entry name" value="Glu_DH"/>
    <property type="match status" value="1"/>
</dbReference>
<dbReference type="InterPro" id="IPR006095">
    <property type="entry name" value="Glu/Leu/Phe/Val/Trp_DH"/>
</dbReference>
<dbReference type="RefSeq" id="WP_145061341.1">
    <property type="nucleotide sequence ID" value="NZ_CP036263.1"/>
</dbReference>
<dbReference type="KEGG" id="amob:HG15A2_34240"/>
<dbReference type="GO" id="GO:0006538">
    <property type="term" value="P:L-glutamate catabolic process"/>
    <property type="evidence" value="ECO:0007669"/>
    <property type="project" value="TreeGrafter"/>
</dbReference>
<feature type="binding site" evidence="6">
    <location>
        <position position="216"/>
    </location>
    <ligand>
        <name>NAD(+)</name>
        <dbReference type="ChEBI" id="CHEBI:57540"/>
    </ligand>
</feature>
<protein>
    <recommendedName>
        <fullName evidence="4">Glutamate dehydrogenase</fullName>
    </recommendedName>
</protein>
<feature type="binding site" evidence="6">
    <location>
        <position position="345"/>
    </location>
    <ligand>
        <name>substrate</name>
    </ligand>
</feature>
<evidence type="ECO:0000313" key="11">
    <source>
        <dbReference type="Proteomes" id="UP000319852"/>
    </source>
</evidence>
<keyword evidence="11" id="KW-1185">Reference proteome</keyword>
<feature type="domain" description="Glutamate/phenylalanine/leucine/valine/L-tryptophan dehydrogenase C-terminal" evidence="9">
    <location>
        <begin position="178"/>
        <end position="409"/>
    </location>
</feature>
<evidence type="ECO:0000256" key="1">
    <source>
        <dbReference type="ARBA" id="ARBA00006382"/>
    </source>
</evidence>
<dbReference type="InterPro" id="IPR006096">
    <property type="entry name" value="Glu/Leu/Phe/Val/Trp_DH_C"/>
</dbReference>
<dbReference type="Gene3D" id="3.40.50.720">
    <property type="entry name" value="NAD(P)-binding Rossmann-like Domain"/>
    <property type="match status" value="1"/>
</dbReference>
<evidence type="ECO:0000256" key="5">
    <source>
        <dbReference type="PIRSR" id="PIRSR000185-1"/>
    </source>
</evidence>
<dbReference type="InterPro" id="IPR046346">
    <property type="entry name" value="Aminoacid_DH-like_N_sf"/>
</dbReference>
<dbReference type="PANTHER" id="PTHR11606">
    <property type="entry name" value="GLUTAMATE DEHYDROGENASE"/>
    <property type="match status" value="1"/>
</dbReference>
<gene>
    <name evidence="10" type="primary">gdhA</name>
    <name evidence="10" type="ORF">HG15A2_34240</name>
</gene>
<dbReference type="GO" id="GO:0004352">
    <property type="term" value="F:glutamate dehydrogenase (NAD+) activity"/>
    <property type="evidence" value="ECO:0007669"/>
    <property type="project" value="TreeGrafter"/>
</dbReference>
<comment type="similarity">
    <text evidence="1 4 8">Belongs to the Glu/Leu/Phe/Val dehydrogenases family.</text>
</comment>
<dbReference type="FunFam" id="3.40.50.10860:FF:000003">
    <property type="entry name" value="Glutamate dehydrogenase"/>
    <property type="match status" value="1"/>
</dbReference>
<evidence type="ECO:0000313" key="10">
    <source>
        <dbReference type="EMBL" id="QDT00089.1"/>
    </source>
</evidence>
<dbReference type="SMART" id="SM00839">
    <property type="entry name" value="ELFV_dehydrog"/>
    <property type="match status" value="1"/>
</dbReference>
<dbReference type="InterPro" id="IPR006097">
    <property type="entry name" value="Glu/Leu/Phe/Val/Trp_DH_dimer"/>
</dbReference>
<feature type="binding site" evidence="6">
    <location>
        <position position="66"/>
    </location>
    <ligand>
        <name>substrate</name>
    </ligand>
</feature>
<keyword evidence="6" id="KW-0547">Nucleotide-binding</keyword>
<dbReference type="SUPFAM" id="SSF51735">
    <property type="entry name" value="NAD(P)-binding Rossmann-fold domains"/>
    <property type="match status" value="1"/>
</dbReference>
<dbReference type="OrthoDB" id="9803297at2"/>
<dbReference type="Pfam" id="PF00208">
    <property type="entry name" value="ELFV_dehydrog"/>
    <property type="match status" value="1"/>
</dbReference>